<protein>
    <submittedName>
        <fullName evidence="5">AraC family transcriptional regulator</fullName>
    </submittedName>
</protein>
<sequence>MKRYVLHEPFNIYHFEAEQWQHPLHNHTYFEVIFIIKGKGIHNINGNKFKYTAGDVFLLGPEDYHEFKIASLTEFCYIRFNESFSKYNALDRDKNWQHVVKLLLHTSYQSKGSMVQSESEKLKLRSLLAVLQAEYENRTDAYFEVIRDSLMRTMMTIMARNISRQSTLRAKTNTSSIEDILLYIRQNIYKPENLKVHQLAEQFNYAPTYLSIYFKRHTGESLKQYISKYKLKLIESRLLYSQASLSQIADEFGYTDESHFCKQFRKHLGITPTNFRRR</sequence>
<dbReference type="PROSITE" id="PS01124">
    <property type="entry name" value="HTH_ARAC_FAMILY_2"/>
    <property type="match status" value="1"/>
</dbReference>
<dbReference type="Gene3D" id="2.60.120.10">
    <property type="entry name" value="Jelly Rolls"/>
    <property type="match status" value="1"/>
</dbReference>
<comment type="caution">
    <text evidence="5">The sequence shown here is derived from an EMBL/GenBank/DDBJ whole genome shotgun (WGS) entry which is preliminary data.</text>
</comment>
<evidence type="ECO:0000313" key="5">
    <source>
        <dbReference type="EMBL" id="MBT1703321.1"/>
    </source>
</evidence>
<dbReference type="Pfam" id="PF02311">
    <property type="entry name" value="AraC_binding"/>
    <property type="match status" value="1"/>
</dbReference>
<dbReference type="SUPFAM" id="SSF46689">
    <property type="entry name" value="Homeodomain-like"/>
    <property type="match status" value="2"/>
</dbReference>
<dbReference type="PROSITE" id="PS00041">
    <property type="entry name" value="HTH_ARAC_FAMILY_1"/>
    <property type="match status" value="1"/>
</dbReference>
<dbReference type="InterPro" id="IPR009057">
    <property type="entry name" value="Homeodomain-like_sf"/>
</dbReference>
<proteinExistence type="predicted"/>
<dbReference type="InterPro" id="IPR020449">
    <property type="entry name" value="Tscrpt_reg_AraC-type_HTH"/>
</dbReference>
<dbReference type="SMART" id="SM00342">
    <property type="entry name" value="HTH_ARAC"/>
    <property type="match status" value="1"/>
</dbReference>
<dbReference type="Proteomes" id="UP000772618">
    <property type="component" value="Unassembled WGS sequence"/>
</dbReference>
<dbReference type="SUPFAM" id="SSF51215">
    <property type="entry name" value="Regulatory protein AraC"/>
    <property type="match status" value="1"/>
</dbReference>
<dbReference type="PANTHER" id="PTHR43280:SF2">
    <property type="entry name" value="HTH-TYPE TRANSCRIPTIONAL REGULATOR EXSA"/>
    <property type="match status" value="1"/>
</dbReference>
<dbReference type="InterPro" id="IPR018060">
    <property type="entry name" value="HTH_AraC"/>
</dbReference>
<keyword evidence="2" id="KW-0238">DNA-binding</keyword>
<dbReference type="PANTHER" id="PTHR43280">
    <property type="entry name" value="ARAC-FAMILY TRANSCRIPTIONAL REGULATOR"/>
    <property type="match status" value="1"/>
</dbReference>
<dbReference type="InterPro" id="IPR018062">
    <property type="entry name" value="HTH_AraC-typ_CS"/>
</dbReference>
<feature type="domain" description="HTH araC/xylS-type" evidence="4">
    <location>
        <begin position="178"/>
        <end position="278"/>
    </location>
</feature>
<dbReference type="EMBL" id="JAHESD010000014">
    <property type="protein sequence ID" value="MBT1703321.1"/>
    <property type="molecule type" value="Genomic_DNA"/>
</dbReference>
<keyword evidence="6" id="KW-1185">Reference proteome</keyword>
<evidence type="ECO:0000256" key="2">
    <source>
        <dbReference type="ARBA" id="ARBA00023125"/>
    </source>
</evidence>
<organism evidence="5 6">
    <name type="scientific">Chryseosolibacter indicus</name>
    <dbReference type="NCBI Taxonomy" id="2782351"/>
    <lineage>
        <taxon>Bacteria</taxon>
        <taxon>Pseudomonadati</taxon>
        <taxon>Bacteroidota</taxon>
        <taxon>Cytophagia</taxon>
        <taxon>Cytophagales</taxon>
        <taxon>Chryseotaleaceae</taxon>
        <taxon>Chryseosolibacter</taxon>
    </lineage>
</organism>
<evidence type="ECO:0000256" key="3">
    <source>
        <dbReference type="ARBA" id="ARBA00023163"/>
    </source>
</evidence>
<evidence type="ECO:0000259" key="4">
    <source>
        <dbReference type="PROSITE" id="PS01124"/>
    </source>
</evidence>
<dbReference type="PRINTS" id="PR00032">
    <property type="entry name" value="HTHARAC"/>
</dbReference>
<keyword evidence="3" id="KW-0804">Transcription</keyword>
<dbReference type="InterPro" id="IPR003313">
    <property type="entry name" value="AraC-bd"/>
</dbReference>
<gene>
    <name evidence="5" type="ORF">KK060_08530</name>
</gene>
<accession>A0ABS5VTL1</accession>
<dbReference type="InterPro" id="IPR037923">
    <property type="entry name" value="HTH-like"/>
</dbReference>
<dbReference type="RefSeq" id="WP_254153287.1">
    <property type="nucleotide sequence ID" value="NZ_JAHESD010000014.1"/>
</dbReference>
<evidence type="ECO:0000256" key="1">
    <source>
        <dbReference type="ARBA" id="ARBA00023015"/>
    </source>
</evidence>
<dbReference type="InterPro" id="IPR014710">
    <property type="entry name" value="RmlC-like_jellyroll"/>
</dbReference>
<evidence type="ECO:0000313" key="6">
    <source>
        <dbReference type="Proteomes" id="UP000772618"/>
    </source>
</evidence>
<name>A0ABS5VTL1_9BACT</name>
<dbReference type="Gene3D" id="1.10.10.60">
    <property type="entry name" value="Homeodomain-like"/>
    <property type="match status" value="2"/>
</dbReference>
<reference evidence="5 6" key="1">
    <citation type="submission" date="2021-05" db="EMBL/GenBank/DDBJ databases">
        <title>A Polyphasic approach of four new species of the genus Ohtaekwangia: Ohtaekwangia histidinii sp. nov., Ohtaekwangia cretensis sp. nov., Ohtaekwangia indiensis sp. nov., Ohtaekwangia reichenbachii sp. nov. from diverse environment.</title>
        <authorList>
            <person name="Octaviana S."/>
        </authorList>
    </citation>
    <scope>NUCLEOTIDE SEQUENCE [LARGE SCALE GENOMIC DNA]</scope>
    <source>
        <strain evidence="5 6">PWU20</strain>
    </source>
</reference>
<dbReference type="Pfam" id="PF12833">
    <property type="entry name" value="HTH_18"/>
    <property type="match status" value="1"/>
</dbReference>
<keyword evidence="1" id="KW-0805">Transcription regulation</keyword>